<organism evidence="3 4">
    <name type="scientific">Candidatus Sungbacteria bacterium RIFCSPLOWO2_12_FULL_41_11</name>
    <dbReference type="NCBI Taxonomy" id="1802286"/>
    <lineage>
        <taxon>Bacteria</taxon>
        <taxon>Candidatus Sungiibacteriota</taxon>
    </lineage>
</organism>
<dbReference type="GO" id="GO:0016757">
    <property type="term" value="F:glycosyltransferase activity"/>
    <property type="evidence" value="ECO:0007669"/>
    <property type="project" value="InterPro"/>
</dbReference>
<evidence type="ECO:0000259" key="1">
    <source>
        <dbReference type="Pfam" id="PF00534"/>
    </source>
</evidence>
<sequence length="457" mass="51437">MLAYIENFSGAPILTNRKTTWKRGFQVNNMEPKKKILYIITKSNWGGAQHYVFDLAVNLPRDEFEAIVACGGSGSLFQKLSENGIRTISIPHLERNINIMKEVLSLFSLWQIFKKEKPDIIHLNSSKVGGLGALAARIYNLPFGSAQGEQPKGYKLKAKIIFTAHGWPFNENRFFLSRFIIWVLSWLTVIFSHRVIVLTQRDLDSTMNFILTALDKFHLIPNGINPVRSRTESDFSRKSKDETNIRIFSSLNKDVISTSNGVNEKTAALLERETAKKELGLNLKPTITLLGCITEFTKNKGIRYLIESVKELPNTVHLTLIGGGEERGQMEKFAKDLEVSKRIHFLGFKDGAAKYLKAFDIFVFPSIKEGLPYALLEAGIAELPIIATNVGGIPDIIDDGENGLLVEPKNPAALAEAIKKLLENKETREQFGQKISQKIKTEFSFEKMLEKTKNLYG</sequence>
<comment type="caution">
    <text evidence="3">The sequence shown here is derived from an EMBL/GenBank/DDBJ whole genome shotgun (WGS) entry which is preliminary data.</text>
</comment>
<evidence type="ECO:0000259" key="2">
    <source>
        <dbReference type="Pfam" id="PF13439"/>
    </source>
</evidence>
<dbReference type="Pfam" id="PF00534">
    <property type="entry name" value="Glycos_transf_1"/>
    <property type="match status" value="1"/>
</dbReference>
<dbReference type="PANTHER" id="PTHR12526">
    <property type="entry name" value="GLYCOSYLTRANSFERASE"/>
    <property type="match status" value="1"/>
</dbReference>
<dbReference type="InterPro" id="IPR028098">
    <property type="entry name" value="Glyco_trans_4-like_N"/>
</dbReference>
<dbReference type="EMBL" id="MHQY01000027">
    <property type="protein sequence ID" value="OHA13459.1"/>
    <property type="molecule type" value="Genomic_DNA"/>
</dbReference>
<dbReference type="InterPro" id="IPR001296">
    <property type="entry name" value="Glyco_trans_1"/>
</dbReference>
<evidence type="ECO:0000313" key="3">
    <source>
        <dbReference type="EMBL" id="OHA13459.1"/>
    </source>
</evidence>
<dbReference type="AlphaFoldDB" id="A0A1G2LRH0"/>
<feature type="domain" description="Glycosyltransferase subfamily 4-like N-terminal" evidence="2">
    <location>
        <begin position="45"/>
        <end position="226"/>
    </location>
</feature>
<proteinExistence type="predicted"/>
<gene>
    <name evidence="3" type="ORF">A3G49_05910</name>
</gene>
<dbReference type="Proteomes" id="UP000177171">
    <property type="component" value="Unassembled WGS sequence"/>
</dbReference>
<dbReference type="CDD" id="cd03808">
    <property type="entry name" value="GT4_CapM-like"/>
    <property type="match status" value="1"/>
</dbReference>
<protein>
    <recommendedName>
        <fullName evidence="5">Glycosyl transferase family 1 domain-containing protein</fullName>
    </recommendedName>
</protein>
<name>A0A1G2LRH0_9BACT</name>
<evidence type="ECO:0000313" key="4">
    <source>
        <dbReference type="Proteomes" id="UP000177171"/>
    </source>
</evidence>
<dbReference type="SUPFAM" id="SSF53756">
    <property type="entry name" value="UDP-Glycosyltransferase/glycogen phosphorylase"/>
    <property type="match status" value="1"/>
</dbReference>
<dbReference type="Gene3D" id="3.40.50.2000">
    <property type="entry name" value="Glycogen Phosphorylase B"/>
    <property type="match status" value="3"/>
</dbReference>
<accession>A0A1G2LRH0</accession>
<reference evidence="3 4" key="1">
    <citation type="journal article" date="2016" name="Nat. Commun.">
        <title>Thousands of microbial genomes shed light on interconnected biogeochemical processes in an aquifer system.</title>
        <authorList>
            <person name="Anantharaman K."/>
            <person name="Brown C.T."/>
            <person name="Hug L.A."/>
            <person name="Sharon I."/>
            <person name="Castelle C.J."/>
            <person name="Probst A.J."/>
            <person name="Thomas B.C."/>
            <person name="Singh A."/>
            <person name="Wilkins M.J."/>
            <person name="Karaoz U."/>
            <person name="Brodie E.L."/>
            <person name="Williams K.H."/>
            <person name="Hubbard S.S."/>
            <person name="Banfield J.F."/>
        </authorList>
    </citation>
    <scope>NUCLEOTIDE SEQUENCE [LARGE SCALE GENOMIC DNA]</scope>
</reference>
<evidence type="ECO:0008006" key="5">
    <source>
        <dbReference type="Google" id="ProtNLM"/>
    </source>
</evidence>
<dbReference type="Pfam" id="PF13439">
    <property type="entry name" value="Glyco_transf_4"/>
    <property type="match status" value="1"/>
</dbReference>
<feature type="domain" description="Glycosyl transferase family 1" evidence="1">
    <location>
        <begin position="273"/>
        <end position="435"/>
    </location>
</feature>